<evidence type="ECO:0000256" key="4">
    <source>
        <dbReference type="ARBA" id="ARBA00022698"/>
    </source>
</evidence>
<comment type="subunit">
    <text evidence="9">Component of the proteasome complex.</text>
</comment>
<sequence length="306" mass="33862">MSISFLLDTKTPFKSSSDMSAPVVNLNFLRAGSRGASVNYGGAMPNMYMAAVDDLTPSAPDALAAGFMLPPVADPAAYSREHFKVKYTEDNEQSLQFAKGTTTLAFIYNGGIVVAVDSRSTMGPFIASQQVKKVNPINDYILATLAGGAADCQFWQRNLAVQCRMYELRNRHRISVRAASKLIANTCNYYKRYGMSLGMMMMGYDNGKPVLYYVDDEGSRIPASKDVPKFSVGSGSTYAYGVLDTNWRWDLTDDEAVELGKRAIYHATHRDAYSGGFCNVFVFKPEGFKHVVHQDVKELHDYGRGY</sequence>
<dbReference type="CDD" id="cd03761">
    <property type="entry name" value="proteasome_beta_type_5"/>
    <property type="match status" value="1"/>
</dbReference>
<dbReference type="PANTHER" id="PTHR32194:SF3">
    <property type="entry name" value="PROTEASOME SUBUNIT BETA"/>
    <property type="match status" value="1"/>
</dbReference>
<evidence type="ECO:0000256" key="7">
    <source>
        <dbReference type="ARBA" id="ARBA00023145"/>
    </source>
</evidence>
<keyword evidence="7" id="KW-0865">Zymogen</keyword>
<dbReference type="Proteomes" id="UP000697107">
    <property type="component" value="Unassembled WGS sequence"/>
</dbReference>
<evidence type="ECO:0000256" key="2">
    <source>
        <dbReference type="ARBA" id="ARBA00022490"/>
    </source>
</evidence>
<organism evidence="12 14">
    <name type="scientific">Phytophthora cactorum</name>
    <dbReference type="NCBI Taxonomy" id="29920"/>
    <lineage>
        <taxon>Eukaryota</taxon>
        <taxon>Sar</taxon>
        <taxon>Stramenopiles</taxon>
        <taxon>Oomycota</taxon>
        <taxon>Peronosporomycetes</taxon>
        <taxon>Peronosporales</taxon>
        <taxon>Peronosporaceae</taxon>
        <taxon>Phytophthora</taxon>
    </lineage>
</organism>
<dbReference type="Proteomes" id="UP000774804">
    <property type="component" value="Unassembled WGS sequence"/>
</dbReference>
<keyword evidence="2 9" id="KW-0963">Cytoplasm</keyword>
<dbReference type="PROSITE" id="PS00854">
    <property type="entry name" value="PROTEASOME_BETA_1"/>
    <property type="match status" value="1"/>
</dbReference>
<dbReference type="InterPro" id="IPR000243">
    <property type="entry name" value="Pept_T1A_subB"/>
</dbReference>
<gene>
    <name evidence="10" type="ORF">PC113_g19586</name>
    <name evidence="11" type="ORF">PC115_g19104</name>
    <name evidence="12" type="ORF">PC117_g21323</name>
    <name evidence="13" type="ORF">PC118_g19342</name>
</gene>
<proteinExistence type="inferred from homology"/>
<feature type="active site" description="Nucleophile" evidence="8">
    <location>
        <position position="101"/>
    </location>
</feature>
<dbReference type="GO" id="GO:0004298">
    <property type="term" value="F:threonine-type endopeptidase activity"/>
    <property type="evidence" value="ECO:0007669"/>
    <property type="project" value="UniProtKB-KW"/>
</dbReference>
<keyword evidence="3" id="KW-0645">Protease</keyword>
<dbReference type="EMBL" id="RCML01001041">
    <property type="protein sequence ID" value="KAG2966144.1"/>
    <property type="molecule type" value="Genomic_DNA"/>
</dbReference>
<evidence type="ECO:0000256" key="8">
    <source>
        <dbReference type="PIRSR" id="PIRSR600243-1"/>
    </source>
</evidence>
<dbReference type="PRINTS" id="PR00141">
    <property type="entry name" value="PROTEASOME"/>
</dbReference>
<evidence type="ECO:0000313" key="14">
    <source>
        <dbReference type="Proteomes" id="UP000736787"/>
    </source>
</evidence>
<dbReference type="PROSITE" id="PS51476">
    <property type="entry name" value="PROTEASOME_BETA_2"/>
    <property type="match status" value="1"/>
</dbReference>
<dbReference type="InterPro" id="IPR029055">
    <property type="entry name" value="Ntn_hydrolases_N"/>
</dbReference>
<name>A0A8T1K1F0_9STRA</name>
<evidence type="ECO:0000313" key="13">
    <source>
        <dbReference type="EMBL" id="KAG2966144.1"/>
    </source>
</evidence>
<comment type="subcellular location">
    <subcellularLocation>
        <location evidence="9">Cytoplasm</location>
    </subcellularLocation>
    <subcellularLocation>
        <location evidence="9">Nucleus</location>
    </subcellularLocation>
</comment>
<dbReference type="EMBL" id="RCMK01001064">
    <property type="protein sequence ID" value="KAG2903095.1"/>
    <property type="molecule type" value="Genomic_DNA"/>
</dbReference>
<dbReference type="AlphaFoldDB" id="A0A8T1K1F0"/>
<dbReference type="Gene3D" id="3.60.20.10">
    <property type="entry name" value="Glutamine Phosphoribosylpyrophosphate, subunit 1, domain 1"/>
    <property type="match status" value="1"/>
</dbReference>
<keyword evidence="4" id="KW-0888">Threonine protease</keyword>
<dbReference type="GO" id="GO:0005634">
    <property type="term" value="C:nucleus"/>
    <property type="evidence" value="ECO:0007669"/>
    <property type="project" value="UniProtKB-SubCell"/>
</dbReference>
<keyword evidence="6 9" id="KW-0647">Proteasome</keyword>
<reference evidence="12" key="1">
    <citation type="submission" date="2018-10" db="EMBL/GenBank/DDBJ databases">
        <title>Effector identification in a new, highly contiguous assembly of the strawberry crown rot pathogen Phytophthora cactorum.</title>
        <authorList>
            <person name="Armitage A.D."/>
            <person name="Nellist C.F."/>
            <person name="Bates H."/>
            <person name="Vickerstaff R.J."/>
            <person name="Harrison R.J."/>
        </authorList>
    </citation>
    <scope>NUCLEOTIDE SEQUENCE</scope>
    <source>
        <strain evidence="10">15-7</strain>
        <strain evidence="11">4032</strain>
        <strain evidence="12">4040</strain>
        <strain evidence="13">P415</strain>
    </source>
</reference>
<protein>
    <recommendedName>
        <fullName evidence="9">Proteasome subunit beta</fullName>
    </recommendedName>
</protein>
<keyword evidence="9" id="KW-0539">Nucleus</keyword>
<evidence type="ECO:0000256" key="1">
    <source>
        <dbReference type="ARBA" id="ARBA00001198"/>
    </source>
</evidence>
<dbReference type="GO" id="GO:0051603">
    <property type="term" value="P:proteolysis involved in protein catabolic process"/>
    <property type="evidence" value="ECO:0007669"/>
    <property type="project" value="InterPro"/>
</dbReference>
<accession>A0A8T1K1F0</accession>
<comment type="caution">
    <text evidence="12">The sequence shown here is derived from an EMBL/GenBank/DDBJ whole genome shotgun (WGS) entry which is preliminary data.</text>
</comment>
<comment type="catalytic activity">
    <reaction evidence="1">
        <text>Cleavage of peptide bonds with very broad specificity.</text>
        <dbReference type="EC" id="3.4.25.1"/>
    </reaction>
</comment>
<comment type="similarity">
    <text evidence="9">Belongs to the peptidase T1B family.</text>
</comment>
<evidence type="ECO:0000313" key="10">
    <source>
        <dbReference type="EMBL" id="KAG2838825.1"/>
    </source>
</evidence>
<evidence type="ECO:0000256" key="9">
    <source>
        <dbReference type="RuleBase" id="RU004203"/>
    </source>
</evidence>
<comment type="function">
    <text evidence="9">Component of the proteasome, a multicatalytic proteinase complex which is characterized by its ability to cleave peptides with Arg, Phe, Tyr, Leu, and Glu adjacent to the leaving group at neutral or slightly basic pH. The proteasome has an ATP-dependent proteolytic activity.</text>
</comment>
<evidence type="ECO:0000313" key="11">
    <source>
        <dbReference type="EMBL" id="KAG2891660.1"/>
    </source>
</evidence>
<dbReference type="SUPFAM" id="SSF56235">
    <property type="entry name" value="N-terminal nucleophile aminohydrolases (Ntn hydrolases)"/>
    <property type="match status" value="1"/>
</dbReference>
<dbReference type="GO" id="GO:0005839">
    <property type="term" value="C:proteasome core complex"/>
    <property type="evidence" value="ECO:0007669"/>
    <property type="project" value="InterPro"/>
</dbReference>
<dbReference type="GO" id="GO:0005737">
    <property type="term" value="C:cytoplasm"/>
    <property type="evidence" value="ECO:0007669"/>
    <property type="project" value="UniProtKB-SubCell"/>
</dbReference>
<dbReference type="InterPro" id="IPR023333">
    <property type="entry name" value="Proteasome_suB-type"/>
</dbReference>
<dbReference type="VEuPathDB" id="FungiDB:PC110_g16645"/>
<dbReference type="FunFam" id="3.60.20.10:FF:000085">
    <property type="entry name" value="Proteasome subunit beta"/>
    <property type="match status" value="1"/>
</dbReference>
<dbReference type="Proteomes" id="UP000736787">
    <property type="component" value="Unassembled WGS sequence"/>
</dbReference>
<dbReference type="InterPro" id="IPR001353">
    <property type="entry name" value="Proteasome_sua/b"/>
</dbReference>
<dbReference type="Pfam" id="PF00227">
    <property type="entry name" value="Proteasome"/>
    <property type="match status" value="1"/>
</dbReference>
<evidence type="ECO:0000256" key="6">
    <source>
        <dbReference type="ARBA" id="ARBA00022942"/>
    </source>
</evidence>
<evidence type="ECO:0000256" key="5">
    <source>
        <dbReference type="ARBA" id="ARBA00022801"/>
    </source>
</evidence>
<dbReference type="InterPro" id="IPR016050">
    <property type="entry name" value="Proteasome_bsu_CS"/>
</dbReference>
<keyword evidence="5" id="KW-0378">Hydrolase</keyword>
<dbReference type="EMBL" id="RCMG01001021">
    <property type="protein sequence ID" value="KAG2838825.1"/>
    <property type="molecule type" value="Genomic_DNA"/>
</dbReference>
<evidence type="ECO:0000313" key="12">
    <source>
        <dbReference type="EMBL" id="KAG2903095.1"/>
    </source>
</evidence>
<dbReference type="Proteomes" id="UP000735874">
    <property type="component" value="Unassembled WGS sequence"/>
</dbReference>
<dbReference type="PANTHER" id="PTHR32194">
    <property type="entry name" value="METALLOPROTEASE TLDD"/>
    <property type="match status" value="1"/>
</dbReference>
<dbReference type="EMBL" id="RCMI01001050">
    <property type="protein sequence ID" value="KAG2891660.1"/>
    <property type="molecule type" value="Genomic_DNA"/>
</dbReference>
<evidence type="ECO:0000256" key="3">
    <source>
        <dbReference type="ARBA" id="ARBA00022670"/>
    </source>
</evidence>